<evidence type="ECO:0000313" key="8">
    <source>
        <dbReference type="Proteomes" id="UP000641386"/>
    </source>
</evidence>
<organism evidence="7 8">
    <name type="scientific">Streptomyces spiralis</name>
    <dbReference type="NCBI Taxonomy" id="66376"/>
    <lineage>
        <taxon>Bacteria</taxon>
        <taxon>Bacillati</taxon>
        <taxon>Actinomycetota</taxon>
        <taxon>Actinomycetes</taxon>
        <taxon>Kitasatosporales</taxon>
        <taxon>Streptomycetaceae</taxon>
        <taxon>Streptomyces</taxon>
    </lineage>
</organism>
<dbReference type="GO" id="GO:0005886">
    <property type="term" value="C:plasma membrane"/>
    <property type="evidence" value="ECO:0007669"/>
    <property type="project" value="UniProtKB-SubCell"/>
</dbReference>
<evidence type="ECO:0000256" key="5">
    <source>
        <dbReference type="SAM" id="Phobius"/>
    </source>
</evidence>
<dbReference type="PANTHER" id="PTHR23508">
    <property type="entry name" value="CARBOXYLIC ACID TRANSPORTER PROTEIN HOMOLOG"/>
    <property type="match status" value="1"/>
</dbReference>
<keyword evidence="4 5" id="KW-0472">Membrane</keyword>
<dbReference type="Proteomes" id="UP000641386">
    <property type="component" value="Unassembled WGS sequence"/>
</dbReference>
<comment type="caution">
    <text evidence="7">The sequence shown here is derived from an EMBL/GenBank/DDBJ whole genome shotgun (WGS) entry which is preliminary data.</text>
</comment>
<feature type="transmembrane region" description="Helical" evidence="5">
    <location>
        <begin position="226"/>
        <end position="246"/>
    </location>
</feature>
<feature type="transmembrane region" description="Helical" evidence="5">
    <location>
        <begin position="169"/>
        <end position="188"/>
    </location>
</feature>
<protein>
    <recommendedName>
        <fullName evidence="6">Major facilitator superfamily (MFS) profile domain-containing protein</fullName>
    </recommendedName>
</protein>
<comment type="subcellular location">
    <subcellularLocation>
        <location evidence="1">Cell membrane</location>
        <topology evidence="1">Multi-pass membrane protein</topology>
    </subcellularLocation>
</comment>
<name>A0A919AC64_9ACTN</name>
<keyword evidence="2 5" id="KW-0812">Transmembrane</keyword>
<dbReference type="PANTHER" id="PTHR23508:SF10">
    <property type="entry name" value="CARBOXYLIC ACID TRANSPORTER PROTEIN HOMOLOG"/>
    <property type="match status" value="1"/>
</dbReference>
<dbReference type="InterPro" id="IPR036259">
    <property type="entry name" value="MFS_trans_sf"/>
</dbReference>
<dbReference type="InterPro" id="IPR011701">
    <property type="entry name" value="MFS"/>
</dbReference>
<dbReference type="RefSeq" id="WP_229903848.1">
    <property type="nucleotide sequence ID" value="NZ_BNBC01000037.1"/>
</dbReference>
<evidence type="ECO:0000313" key="7">
    <source>
        <dbReference type="EMBL" id="GHE98703.1"/>
    </source>
</evidence>
<evidence type="ECO:0000256" key="3">
    <source>
        <dbReference type="ARBA" id="ARBA00022989"/>
    </source>
</evidence>
<reference evidence="7" key="1">
    <citation type="journal article" date="2014" name="Int. J. Syst. Evol. Microbiol.">
        <title>Complete genome sequence of Corynebacterium casei LMG S-19264T (=DSM 44701T), isolated from a smear-ripened cheese.</title>
        <authorList>
            <consortium name="US DOE Joint Genome Institute (JGI-PGF)"/>
            <person name="Walter F."/>
            <person name="Albersmeier A."/>
            <person name="Kalinowski J."/>
            <person name="Ruckert C."/>
        </authorList>
    </citation>
    <scope>NUCLEOTIDE SEQUENCE</scope>
    <source>
        <strain evidence="7">JCM 3302</strain>
    </source>
</reference>
<keyword evidence="8" id="KW-1185">Reference proteome</keyword>
<feature type="transmembrane region" description="Helical" evidence="5">
    <location>
        <begin position="76"/>
        <end position="96"/>
    </location>
</feature>
<feature type="transmembrane region" description="Helical" evidence="5">
    <location>
        <begin position="136"/>
        <end position="157"/>
    </location>
</feature>
<evidence type="ECO:0000256" key="4">
    <source>
        <dbReference type="ARBA" id="ARBA00023136"/>
    </source>
</evidence>
<proteinExistence type="predicted"/>
<gene>
    <name evidence="7" type="ORF">GCM10014715_63630</name>
</gene>
<dbReference type="InterPro" id="IPR020846">
    <property type="entry name" value="MFS_dom"/>
</dbReference>
<dbReference type="Gene3D" id="1.20.1250.20">
    <property type="entry name" value="MFS general substrate transporter like domains"/>
    <property type="match status" value="2"/>
</dbReference>
<dbReference type="GO" id="GO:0046943">
    <property type="term" value="F:carboxylic acid transmembrane transporter activity"/>
    <property type="evidence" value="ECO:0007669"/>
    <property type="project" value="TreeGrafter"/>
</dbReference>
<dbReference type="EMBL" id="BNBC01000037">
    <property type="protein sequence ID" value="GHE98703.1"/>
    <property type="molecule type" value="Genomic_DNA"/>
</dbReference>
<feature type="transmembrane region" description="Helical" evidence="5">
    <location>
        <begin position="258"/>
        <end position="282"/>
    </location>
</feature>
<evidence type="ECO:0000256" key="2">
    <source>
        <dbReference type="ARBA" id="ARBA00022692"/>
    </source>
</evidence>
<keyword evidence="3 5" id="KW-1133">Transmembrane helix</keyword>
<reference evidence="7" key="2">
    <citation type="submission" date="2020-09" db="EMBL/GenBank/DDBJ databases">
        <authorList>
            <person name="Sun Q."/>
            <person name="Ohkuma M."/>
        </authorList>
    </citation>
    <scope>NUCLEOTIDE SEQUENCE</scope>
    <source>
        <strain evidence="7">JCM 3302</strain>
    </source>
</reference>
<dbReference type="SUPFAM" id="SSF103473">
    <property type="entry name" value="MFS general substrate transporter"/>
    <property type="match status" value="1"/>
</dbReference>
<dbReference type="Pfam" id="PF07690">
    <property type="entry name" value="MFS_1"/>
    <property type="match status" value="1"/>
</dbReference>
<dbReference type="PROSITE" id="PS50850">
    <property type="entry name" value="MFS"/>
    <property type="match status" value="1"/>
</dbReference>
<sequence length="305" mass="32187">MVPLPAARAPTRLLGGVRRGGLDSFDFNTLPLALGSLTAAFALSSAQAGWIMTVTLLASAVGGALAGLLSDRMGRVRVLMLTVATFAVFTALSGLAQTYGQMLLFKGLQGLGFGGEFAAGAVLVAEVSPAKHRGRILGFVHSSWAIGWGLAVLGYTVVFSHAGPDACRYLFLLGILPAFALLFVGRNVKDSDASTENRRRAATETAGPAWGGLVVLFCRDLRRTTLLAVLVGIGVQGGYFAVFTWLPSYLHTERGLTVVGTGGYLSAVIAGCFLGYVCAGYLHDWVGRRATFVLFAVSRLQTEHR</sequence>
<dbReference type="InterPro" id="IPR005829">
    <property type="entry name" value="Sugar_transporter_CS"/>
</dbReference>
<feature type="transmembrane region" description="Helical" evidence="5">
    <location>
        <begin position="102"/>
        <end position="124"/>
    </location>
</feature>
<accession>A0A919AC64</accession>
<dbReference type="PROSITE" id="PS00217">
    <property type="entry name" value="SUGAR_TRANSPORT_2"/>
    <property type="match status" value="1"/>
</dbReference>
<dbReference type="AlphaFoldDB" id="A0A919AC64"/>
<evidence type="ECO:0000256" key="1">
    <source>
        <dbReference type="ARBA" id="ARBA00004651"/>
    </source>
</evidence>
<feature type="transmembrane region" description="Helical" evidence="5">
    <location>
        <begin position="49"/>
        <end position="69"/>
    </location>
</feature>
<evidence type="ECO:0000259" key="6">
    <source>
        <dbReference type="PROSITE" id="PS50850"/>
    </source>
</evidence>
<feature type="domain" description="Major facilitator superfamily (MFS) profile" evidence="6">
    <location>
        <begin position="12"/>
        <end position="305"/>
    </location>
</feature>